<evidence type="ECO:0000313" key="1">
    <source>
        <dbReference type="EMBL" id="PRP97574.1"/>
    </source>
</evidence>
<organism evidence="1 2">
    <name type="scientific">Enhygromyxa salina</name>
    <dbReference type="NCBI Taxonomy" id="215803"/>
    <lineage>
        <taxon>Bacteria</taxon>
        <taxon>Pseudomonadati</taxon>
        <taxon>Myxococcota</taxon>
        <taxon>Polyangia</taxon>
        <taxon>Nannocystales</taxon>
        <taxon>Nannocystaceae</taxon>
        <taxon>Enhygromyxa</taxon>
    </lineage>
</organism>
<gene>
    <name evidence="1" type="ORF">ENSA5_32670</name>
</gene>
<keyword evidence="2" id="KW-1185">Reference proteome</keyword>
<comment type="caution">
    <text evidence="1">The sequence shown here is derived from an EMBL/GenBank/DDBJ whole genome shotgun (WGS) entry which is preliminary data.</text>
</comment>
<sequence>MDYIPGKELRAWLDEDHPWREVLDVFCAAGRGLAHAHA</sequence>
<dbReference type="Proteomes" id="UP000237968">
    <property type="component" value="Unassembled WGS sequence"/>
</dbReference>
<evidence type="ECO:0000313" key="2">
    <source>
        <dbReference type="Proteomes" id="UP000237968"/>
    </source>
</evidence>
<dbReference type="AlphaFoldDB" id="A0A2S9XXK7"/>
<protein>
    <submittedName>
        <fullName evidence="1">Uncharacterized protein</fullName>
    </submittedName>
</protein>
<dbReference type="EMBL" id="PVNK01000152">
    <property type="protein sequence ID" value="PRP97574.1"/>
    <property type="molecule type" value="Genomic_DNA"/>
</dbReference>
<accession>A0A2S9XXK7</accession>
<name>A0A2S9XXK7_9BACT</name>
<reference evidence="1 2" key="1">
    <citation type="submission" date="2018-03" db="EMBL/GenBank/DDBJ databases">
        <title>Draft Genome Sequences of the Obligatory Marine Myxobacteria Enhygromyxa salina SWB005.</title>
        <authorList>
            <person name="Poehlein A."/>
            <person name="Moghaddam J.A."/>
            <person name="Harms H."/>
            <person name="Alanjari M."/>
            <person name="Koenig G.M."/>
            <person name="Daniel R."/>
            <person name="Schaeberle T.F."/>
        </authorList>
    </citation>
    <scope>NUCLEOTIDE SEQUENCE [LARGE SCALE GENOMIC DNA]</scope>
    <source>
        <strain evidence="1 2">SWB005</strain>
    </source>
</reference>
<proteinExistence type="predicted"/>